<feature type="compositionally biased region" description="Low complexity" evidence="1">
    <location>
        <begin position="260"/>
        <end position="274"/>
    </location>
</feature>
<feature type="compositionally biased region" description="Pro residues" evidence="1">
    <location>
        <begin position="83"/>
        <end position="106"/>
    </location>
</feature>
<feature type="compositionally biased region" description="Low complexity" evidence="1">
    <location>
        <begin position="307"/>
        <end position="323"/>
    </location>
</feature>
<feature type="compositionally biased region" description="Basic and acidic residues" evidence="1">
    <location>
        <begin position="286"/>
        <end position="297"/>
    </location>
</feature>
<feature type="compositionally biased region" description="Low complexity" evidence="1">
    <location>
        <begin position="108"/>
        <end position="122"/>
    </location>
</feature>
<feature type="transmembrane region" description="Helical" evidence="2">
    <location>
        <begin position="448"/>
        <end position="472"/>
    </location>
</feature>
<name>A0ABT0G8I9_9ACTN</name>
<comment type="caution">
    <text evidence="3">The sequence shown here is derived from an EMBL/GenBank/DDBJ whole genome shotgun (WGS) entry which is preliminary data.</text>
</comment>
<feature type="region of interest" description="Disordered" evidence="1">
    <location>
        <begin position="1"/>
        <end position="436"/>
    </location>
</feature>
<feature type="compositionally biased region" description="Gly residues" evidence="1">
    <location>
        <begin position="148"/>
        <end position="172"/>
    </location>
</feature>
<dbReference type="Proteomes" id="UP001317259">
    <property type="component" value="Unassembled WGS sequence"/>
</dbReference>
<keyword evidence="2" id="KW-1133">Transmembrane helix</keyword>
<proteinExistence type="predicted"/>
<keyword evidence="2" id="KW-0472">Membrane</keyword>
<reference evidence="3 4" key="1">
    <citation type="submission" date="2022-04" db="EMBL/GenBank/DDBJ databases">
        <title>Genome draft of Actinomadura sp. ATCC 31491.</title>
        <authorList>
            <person name="Shi X."/>
            <person name="Du Y."/>
        </authorList>
    </citation>
    <scope>NUCLEOTIDE SEQUENCE [LARGE SCALE GENOMIC DNA]</scope>
    <source>
        <strain evidence="3 4">ATCC 31491</strain>
    </source>
</reference>
<feature type="compositionally biased region" description="Gly residues" evidence="1">
    <location>
        <begin position="123"/>
        <end position="139"/>
    </location>
</feature>
<evidence type="ECO:0000313" key="3">
    <source>
        <dbReference type="EMBL" id="MCK2220913.1"/>
    </source>
</evidence>
<accession>A0ABT0G8I9</accession>
<feature type="compositionally biased region" description="Basic and acidic residues" evidence="1">
    <location>
        <begin position="68"/>
        <end position="82"/>
    </location>
</feature>
<feature type="compositionally biased region" description="Basic residues" evidence="1">
    <location>
        <begin position="1"/>
        <end position="12"/>
    </location>
</feature>
<protein>
    <submittedName>
        <fullName evidence="3">Uncharacterized protein</fullName>
    </submittedName>
</protein>
<feature type="compositionally biased region" description="Pro residues" evidence="1">
    <location>
        <begin position="24"/>
        <end position="48"/>
    </location>
</feature>
<evidence type="ECO:0000256" key="1">
    <source>
        <dbReference type="SAM" id="MobiDB-lite"/>
    </source>
</evidence>
<keyword evidence="2" id="KW-0812">Transmembrane</keyword>
<organism evidence="3 4">
    <name type="scientific">Actinomadura luzonensis</name>
    <dbReference type="NCBI Taxonomy" id="2805427"/>
    <lineage>
        <taxon>Bacteria</taxon>
        <taxon>Bacillati</taxon>
        <taxon>Actinomycetota</taxon>
        <taxon>Actinomycetes</taxon>
        <taxon>Streptosporangiales</taxon>
        <taxon>Thermomonosporaceae</taxon>
        <taxon>Actinomadura</taxon>
    </lineage>
</organism>
<dbReference type="RefSeq" id="WP_242375816.1">
    <property type="nucleotide sequence ID" value="NZ_JAKRKC020000002.1"/>
</dbReference>
<evidence type="ECO:0000313" key="4">
    <source>
        <dbReference type="Proteomes" id="UP001317259"/>
    </source>
</evidence>
<gene>
    <name evidence="3" type="ORF">MF672_044970</name>
</gene>
<dbReference type="EMBL" id="JAKRKC020000002">
    <property type="protein sequence ID" value="MCK2220913.1"/>
    <property type="molecule type" value="Genomic_DNA"/>
</dbReference>
<sequence>MARRRAGSRGRNGRPDPGQNPAYPDQPTPETPSSPWPDVPSSPSPSPWPNAGHPEAGHPGTRHSATNRHPDSRHPDSRHSEPPGHPAPGHPAPGHPAPGHPAPGHPAPGGAPASGGRPAPGQSGPGQSGTGPYGTGPAGGAQPAAGSPGPGHGGPASGYGPGHGGLTGGYGPGASWDAGTAYGSGAGARPPATPSYDAPSYDAPSHDTTSYDDDLTASAGTGRAGRSRRGRAAEGRRGGGHRAPSAPDTGTHRGPSVPEAGGAHAALAGSADGGWAVIPGPGTGAHDPRAGGAHDGRAGGAHETPSPRTAEGAAAEPAETGRGNRASGLFGRGRRERDAFADHDLADQDGGDFFASDRIAAESAPPPSGAALDDRPSRASRAGGRGTRARRPDDVPADDGVAASRAGEHDDETGETTAGSRKRRRTPPSDWQFPILTGMGLKPRQQRLIVIIASVVGLLGATAGVVAIAMSIGGYSPEREASAALLGPDAALPQVFRGWNSPKLFDPLADRAKDGKALTEKEVFGQSELEVTKKLKLKLVAKKLDADCSAALWGGSLTEQVADAGCTQAARGLYLSSDGRYVGQYTLLNLRDGQSATELVDSLKTLYRGGWARPLTSSKGSFPPGGYSEAGGYALGHYVGLVWLGRVDGAEPGVRDDYVSLTLGLRGAEKAVYRRVVAITGPAS</sequence>
<feature type="compositionally biased region" description="Basic and acidic residues" evidence="1">
    <location>
        <begin position="333"/>
        <end position="346"/>
    </location>
</feature>
<evidence type="ECO:0000256" key="2">
    <source>
        <dbReference type="SAM" id="Phobius"/>
    </source>
</evidence>
<keyword evidence="4" id="KW-1185">Reference proteome</keyword>